<gene>
    <name evidence="2" type="ORF">AC579_10340</name>
</gene>
<feature type="compositionally biased region" description="Basic and acidic residues" evidence="1">
    <location>
        <begin position="15"/>
        <end position="26"/>
    </location>
</feature>
<comment type="caution">
    <text evidence="2">The sequence shown here is derived from an EMBL/GenBank/DDBJ whole genome shotgun (WGS) entry which is preliminary data.</text>
</comment>
<feature type="region of interest" description="Disordered" evidence="1">
    <location>
        <begin position="1"/>
        <end position="26"/>
    </location>
</feature>
<dbReference type="AlphaFoldDB" id="A0A139I9Z8"/>
<feature type="region of interest" description="Disordered" evidence="1">
    <location>
        <begin position="182"/>
        <end position="250"/>
    </location>
</feature>
<protein>
    <submittedName>
        <fullName evidence="2">Uncharacterized protein</fullName>
    </submittedName>
</protein>
<organism evidence="2 3">
    <name type="scientific">Pseudocercospora musae</name>
    <dbReference type="NCBI Taxonomy" id="113226"/>
    <lineage>
        <taxon>Eukaryota</taxon>
        <taxon>Fungi</taxon>
        <taxon>Dikarya</taxon>
        <taxon>Ascomycota</taxon>
        <taxon>Pezizomycotina</taxon>
        <taxon>Dothideomycetes</taxon>
        <taxon>Dothideomycetidae</taxon>
        <taxon>Mycosphaerellales</taxon>
        <taxon>Mycosphaerellaceae</taxon>
        <taxon>Pseudocercospora</taxon>
    </lineage>
</organism>
<proteinExistence type="predicted"/>
<feature type="compositionally biased region" description="Basic and acidic residues" evidence="1">
    <location>
        <begin position="132"/>
        <end position="146"/>
    </location>
</feature>
<keyword evidence="3" id="KW-1185">Reference proteome</keyword>
<evidence type="ECO:0000313" key="2">
    <source>
        <dbReference type="EMBL" id="KXT11543.1"/>
    </source>
</evidence>
<dbReference type="OrthoDB" id="10535303at2759"/>
<reference evidence="2 3" key="1">
    <citation type="submission" date="2015-07" db="EMBL/GenBank/DDBJ databases">
        <title>Comparative genomics of the Sigatoka disease complex on banana suggests a link between parallel evolutionary changes in Pseudocercospora fijiensis and Pseudocercospora eumusae and increased virulence on the banana host.</title>
        <authorList>
            <person name="Chang T.-C."/>
            <person name="Salvucci A."/>
            <person name="Crous P.W."/>
            <person name="Stergiopoulos I."/>
        </authorList>
    </citation>
    <scope>NUCLEOTIDE SEQUENCE [LARGE SCALE GENOMIC DNA]</scope>
    <source>
        <strain evidence="2 3">CBS 116634</strain>
    </source>
</reference>
<accession>A0A139I9Z8</accession>
<evidence type="ECO:0000256" key="1">
    <source>
        <dbReference type="SAM" id="MobiDB-lite"/>
    </source>
</evidence>
<feature type="region of interest" description="Disordered" evidence="1">
    <location>
        <begin position="117"/>
        <end position="148"/>
    </location>
</feature>
<sequence length="415" mass="46367">MSGHTPGIASVSTHDQVDSETLHAIRDRSSPGREAFVRFKGDDHLHRGLAYSVIQVADPGDEERVEWRKDVTGVVEFHDPVTLHKKTNIGLGSVVLAHVSVRTYAIATVRLHRQVHKNNKKTKPYQVQYLDPKLREKQKSSDKTLDQVKPMTLDSSCLLQGTSLVEAFPTLSEEDTAIREAKAKANASAAPPPEKVAKEPEEDSVSADAASSIDKDGELSYRKKRSSSPSDDEDSETTPSGKRRKTGKAPLQAIQNKMLMMSTCMIKLISTETAADDQNQNLQLGSHDYFDRKLGCQFIEVNFRVAVKSMCKSLEEYSSSIAQSKPIVDANQAVTKYKRHYADLVHDGNVEKAKALVQTDAKTTKTQLCLRQRQYNFKWDVEACEEIVGVYEKYLNDAIAIYCDLCGKQYEEKKV</sequence>
<name>A0A139I9Z8_9PEZI</name>
<dbReference type="Proteomes" id="UP000073492">
    <property type="component" value="Unassembled WGS sequence"/>
</dbReference>
<dbReference type="EMBL" id="LFZO01000194">
    <property type="protein sequence ID" value="KXT11543.1"/>
    <property type="molecule type" value="Genomic_DNA"/>
</dbReference>
<evidence type="ECO:0000313" key="3">
    <source>
        <dbReference type="Proteomes" id="UP000073492"/>
    </source>
</evidence>